<organism evidence="1 2">
    <name type="scientific">Colwellia psychrerythraea</name>
    <name type="common">Vibrio psychroerythus</name>
    <dbReference type="NCBI Taxonomy" id="28229"/>
    <lineage>
        <taxon>Bacteria</taxon>
        <taxon>Pseudomonadati</taxon>
        <taxon>Pseudomonadota</taxon>
        <taxon>Gammaproteobacteria</taxon>
        <taxon>Alteromonadales</taxon>
        <taxon>Colwelliaceae</taxon>
        <taxon>Colwellia</taxon>
    </lineage>
</organism>
<evidence type="ECO:0000313" key="1">
    <source>
        <dbReference type="EMBL" id="KGJ87190.1"/>
    </source>
</evidence>
<protein>
    <submittedName>
        <fullName evidence="1">Uncharacterized protein</fullName>
    </submittedName>
</protein>
<gene>
    <name evidence="1" type="ORF">ND2E_0597</name>
</gene>
<dbReference type="AlphaFoldDB" id="A0A099KA88"/>
<comment type="caution">
    <text evidence="1">The sequence shown here is derived from an EMBL/GenBank/DDBJ whole genome shotgun (WGS) entry which is preliminary data.</text>
</comment>
<dbReference type="EMBL" id="JQED01000055">
    <property type="protein sequence ID" value="KGJ87190.1"/>
    <property type="molecule type" value="Genomic_DNA"/>
</dbReference>
<accession>A0A099KA88</accession>
<reference evidence="1 2" key="1">
    <citation type="submission" date="2014-08" db="EMBL/GenBank/DDBJ databases">
        <title>Genomic and Phenotypic Diversity of Colwellia psychrerythraea strains from Disparate Marine Basins.</title>
        <authorList>
            <person name="Techtmann S.M."/>
            <person name="Stelling S.C."/>
            <person name="Utturkar S.M."/>
            <person name="Alshibli N."/>
            <person name="Harris A."/>
            <person name="Brown S.D."/>
            <person name="Hazen T.C."/>
        </authorList>
    </citation>
    <scope>NUCLEOTIDE SEQUENCE [LARGE SCALE GENOMIC DNA]</scope>
    <source>
        <strain evidence="1 2">ND2E</strain>
    </source>
</reference>
<name>A0A099KA88_COLPS</name>
<sequence>MYMPYIANDAQFYITIKISQVNTLVIYSGIIHHDMTCEKQ</sequence>
<proteinExistence type="predicted"/>
<evidence type="ECO:0000313" key="2">
    <source>
        <dbReference type="Proteomes" id="UP000029843"/>
    </source>
</evidence>
<dbReference type="Proteomes" id="UP000029843">
    <property type="component" value="Unassembled WGS sequence"/>
</dbReference>